<dbReference type="SMR" id="A0A0A7RVP8"/>
<dbReference type="EMDB" id="EMD-63436"/>
<dbReference type="EMBL" id="KP027201">
    <property type="protein sequence ID" value="AJA43313.1"/>
    <property type="molecule type" value="Genomic_DNA"/>
</dbReference>
<dbReference type="KEGG" id="vg:23679427"/>
<organism evidence="1 2">
    <name type="scientific">Mycobacterium phage Sbash</name>
    <dbReference type="NCBI Taxonomy" id="1567475"/>
    <lineage>
        <taxon>Viruses</taxon>
        <taxon>Duplodnaviria</taxon>
        <taxon>Heunggongvirae</taxon>
        <taxon>Uroviricota</taxon>
        <taxon>Caudoviricetes</taxon>
        <taxon>Chenonavirus</taxon>
        <taxon>Chenonavirus sbash</taxon>
    </lineage>
</organism>
<dbReference type="OrthoDB" id="7487at10239"/>
<evidence type="ECO:0000313" key="1">
    <source>
        <dbReference type="EMBL" id="AJA43313.1"/>
    </source>
</evidence>
<evidence type="ECO:0008006" key="4">
    <source>
        <dbReference type="Google" id="ProtNLM"/>
    </source>
</evidence>
<dbReference type="RefSeq" id="YP_009124666.1">
    <property type="nucleotide sequence ID" value="NC_026589.1"/>
</dbReference>
<reference evidence="3" key="2">
    <citation type="journal article" date="2025" name="J. Mol. Biol.">
        <title>Cryo-EM Reveals Structural Diversity in Prolate-headed Mycobacteriophage Mycofy1.</title>
        <authorList>
            <person name="Li X."/>
            <person name="Shao Q."/>
            <person name="Li L."/>
            <person name="Xie L."/>
            <person name="Ruan Z."/>
            <person name="Fang Q."/>
        </authorList>
    </citation>
    <scope>STRUCTURE BY ELECTRON MICROSCOPY (3.83 ANGSTROMS)</scope>
</reference>
<protein>
    <recommendedName>
        <fullName evidence="4">Major tail protein</fullName>
    </recommendedName>
</protein>
<gene>
    <name evidence="1" type="primary">12</name>
    <name evidence="1" type="ORF">PBI_SBASH_12</name>
</gene>
<keyword evidence="3" id="KW-0002">3D-structure</keyword>
<proteinExistence type="evidence at protein level"/>
<keyword evidence="2" id="KW-1185">Reference proteome</keyword>
<dbReference type="GeneID" id="23679427"/>
<evidence type="ECO:0000313" key="2">
    <source>
        <dbReference type="Proteomes" id="UP000031075"/>
    </source>
</evidence>
<name>A0A0A7RVP8_9CAUD</name>
<dbReference type="PDB" id="9LWA">
    <property type="method" value="EM"/>
    <property type="resolution" value="3.83 A"/>
    <property type="chains" value="C=1-265"/>
</dbReference>
<accession>A0A0A7RVP8</accession>
<dbReference type="Proteomes" id="UP000031075">
    <property type="component" value="Segment"/>
</dbReference>
<reference evidence="1 2" key="1">
    <citation type="submission" date="2014-10" db="EMBL/GenBank/DDBJ databases">
        <authorList>
            <person name="Msani S."/>
            <person name="Brouckaert M.-A."/>
            <person name="Jacobs C."/>
            <person name="Mafu P."/>
            <person name="Moti D."/>
            <person name="Naeem M."/>
            <person name="Ntuli T."/>
            <person name="Mngomezulu K."/>
            <person name="Larsen M.H."/>
            <person name="Rubin E.J."/>
            <person name="Russell D.A."/>
            <person name="Guerrero C.A."/>
            <person name="Bowman C.A."/>
            <person name="Jacobs-Sera D."/>
            <person name="Hendrix R.W."/>
            <person name="Hatfull G.F."/>
        </authorList>
    </citation>
    <scope>NUCLEOTIDE SEQUENCE [LARGE SCALE GENOMIC DNA]</scope>
</reference>
<sequence>MTQPLTGTTPAAGGYTTVDNRLQGGHRTGLIAVAFRDALGTSTNISPHNANGTVRWSPLAQDGQLRDDLFAHKLENGVWVENTNPNEGWYLAGAFGEGNGPSSRPSIDTDDQMIEQSNWPFESDITKQDEPFTFQALQNLYPAIQRLANNLPLSDANGNPLVELPGEADGFSQPVDAEKIGRQFLLYGIRKKEGRYLYEVDAYDLAYLNNKGERKLGKRGTAAELTFKPEPSGYFMAMVDGEYKPIIKHTFIGGPAWDALAGDGS</sequence>
<evidence type="ECO:0007829" key="3">
    <source>
        <dbReference type="PDB" id="9LWA"/>
    </source>
</evidence>